<accession>A0A225W2L5</accession>
<keyword evidence="2" id="KW-1185">Reference proteome</keyword>
<comment type="caution">
    <text evidence="1">The sequence shown here is derived from an EMBL/GenBank/DDBJ whole genome shotgun (WGS) entry which is preliminary data.</text>
</comment>
<sequence length="157" mass="17136">MRPVALQGAVECHFIEGEELQFILGQDVLLSLGIDVDIQLGPSATLNDDGVDGEGELKDDLPDIAPTSTNEALQTALDRLVTVSLENGFPPRLERDLRVIGLKHDSWRLELGKDSPPNARPPKIGSKLAPVLSKERLVSTHRPYVNTYTDSTTNSLN</sequence>
<gene>
    <name evidence="1" type="ORF">PHMEG_00015537</name>
</gene>
<organism evidence="1 2">
    <name type="scientific">Phytophthora megakarya</name>
    <dbReference type="NCBI Taxonomy" id="4795"/>
    <lineage>
        <taxon>Eukaryota</taxon>
        <taxon>Sar</taxon>
        <taxon>Stramenopiles</taxon>
        <taxon>Oomycota</taxon>
        <taxon>Peronosporomycetes</taxon>
        <taxon>Peronosporales</taxon>
        <taxon>Peronosporaceae</taxon>
        <taxon>Phytophthora</taxon>
    </lineage>
</organism>
<evidence type="ECO:0000313" key="1">
    <source>
        <dbReference type="EMBL" id="OWZ11438.1"/>
    </source>
</evidence>
<protein>
    <submittedName>
        <fullName evidence="1">Uncharacterized protein</fullName>
    </submittedName>
</protein>
<reference evidence="2" key="1">
    <citation type="submission" date="2017-03" db="EMBL/GenBank/DDBJ databases">
        <title>Phytopthora megakarya and P. palmivora, two closely related causual agents of cacao black pod achieved similar genome size and gene model numbers by different mechanisms.</title>
        <authorList>
            <person name="Ali S."/>
            <person name="Shao J."/>
            <person name="Larry D.J."/>
            <person name="Kronmiller B."/>
            <person name="Shen D."/>
            <person name="Strem M.D."/>
            <person name="Melnick R.L."/>
            <person name="Guiltinan M.J."/>
            <person name="Tyler B.M."/>
            <person name="Meinhardt L.W."/>
            <person name="Bailey B.A."/>
        </authorList>
    </citation>
    <scope>NUCLEOTIDE SEQUENCE [LARGE SCALE GENOMIC DNA]</scope>
    <source>
        <strain evidence="2">zdho120</strain>
    </source>
</reference>
<dbReference type="EMBL" id="NBNE01002125">
    <property type="protein sequence ID" value="OWZ11438.1"/>
    <property type="molecule type" value="Genomic_DNA"/>
</dbReference>
<dbReference type="Proteomes" id="UP000198211">
    <property type="component" value="Unassembled WGS sequence"/>
</dbReference>
<proteinExistence type="predicted"/>
<dbReference type="AlphaFoldDB" id="A0A225W2L5"/>
<name>A0A225W2L5_9STRA</name>
<evidence type="ECO:0000313" key="2">
    <source>
        <dbReference type="Proteomes" id="UP000198211"/>
    </source>
</evidence>
<dbReference type="OrthoDB" id="128789at2759"/>